<accession>A0A9Q1CNK7</accession>
<evidence type="ECO:0000313" key="10">
    <source>
        <dbReference type="Proteomes" id="UP001152320"/>
    </source>
</evidence>
<gene>
    <name evidence="9" type="ORF">HOLleu_00862</name>
</gene>
<evidence type="ECO:0000313" key="9">
    <source>
        <dbReference type="EMBL" id="KAJ8048513.1"/>
    </source>
</evidence>
<comment type="caution">
    <text evidence="9">The sequence shown here is derived from an EMBL/GenBank/DDBJ whole genome shotgun (WGS) entry which is preliminary data.</text>
</comment>
<evidence type="ECO:0000256" key="4">
    <source>
        <dbReference type="ARBA" id="ARBA00022722"/>
    </source>
</evidence>
<keyword evidence="6" id="KW-0378">Hydrolase</keyword>
<dbReference type="Pfam" id="PF13359">
    <property type="entry name" value="DDE_Tnp_4"/>
    <property type="match status" value="1"/>
</dbReference>
<evidence type="ECO:0000256" key="6">
    <source>
        <dbReference type="ARBA" id="ARBA00022801"/>
    </source>
</evidence>
<keyword evidence="10" id="KW-1185">Reference proteome</keyword>
<keyword evidence="7" id="KW-0539">Nucleus</keyword>
<dbReference type="OrthoDB" id="8962680at2759"/>
<dbReference type="GO" id="GO:0004518">
    <property type="term" value="F:nuclease activity"/>
    <property type="evidence" value="ECO:0007669"/>
    <property type="project" value="UniProtKB-KW"/>
</dbReference>
<keyword evidence="4" id="KW-0540">Nuclease</keyword>
<dbReference type="PANTHER" id="PTHR22930">
    <property type="match status" value="1"/>
</dbReference>
<dbReference type="InterPro" id="IPR027806">
    <property type="entry name" value="HARBI1_dom"/>
</dbReference>
<protein>
    <submittedName>
        <fullName evidence="9">Protein ANTAGONIST OF LIKE HETEROCHROMATIN PROTEIN 1</fullName>
    </submittedName>
</protein>
<dbReference type="AlphaFoldDB" id="A0A9Q1CNK7"/>
<comment type="cofactor">
    <cofactor evidence="1">
        <name>a divalent metal cation</name>
        <dbReference type="ChEBI" id="CHEBI:60240"/>
    </cofactor>
</comment>
<dbReference type="GO" id="GO:0016787">
    <property type="term" value="F:hydrolase activity"/>
    <property type="evidence" value="ECO:0007669"/>
    <property type="project" value="UniProtKB-KW"/>
</dbReference>
<evidence type="ECO:0000256" key="2">
    <source>
        <dbReference type="ARBA" id="ARBA00004123"/>
    </source>
</evidence>
<reference evidence="9" key="1">
    <citation type="submission" date="2021-10" db="EMBL/GenBank/DDBJ databases">
        <title>Tropical sea cucumber genome reveals ecological adaptation and Cuvierian tubules defense mechanism.</title>
        <authorList>
            <person name="Chen T."/>
        </authorList>
    </citation>
    <scope>NUCLEOTIDE SEQUENCE</scope>
    <source>
        <strain evidence="9">Nanhai2018</strain>
        <tissue evidence="9">Muscle</tissue>
    </source>
</reference>
<evidence type="ECO:0000256" key="7">
    <source>
        <dbReference type="ARBA" id="ARBA00023242"/>
    </source>
</evidence>
<keyword evidence="5" id="KW-0479">Metal-binding</keyword>
<sequence>MNLWQYGTVLFAVLALSIFLIYNNLVYGHLLKQAIDHQRRKRRLAAAYDVAYKRRRVIKSGISSHLLLEMDDFTFKRHLRMDCDQFDSFVQFLQESGVGCRPTDEGGKPLVPLKIRAIIFLWYMANNNSYREISDKFNVTQSSAYRIINEILNSVVQLSSQYIQWPSHHQKLQYANSFKQVCGIDNVIGAIDGCHIRINRPVRHGDNYLNRKGYYSILLQGVCNMQGKFTDIFVGPPGRVHDARLLKHSYLFSKQEEMFEGRWKLLGDSAYISKEFPFIVTPKRDNGMLSAGDVHDNACISRGRVIIENAFGRLKCRFRRIRDIQNTNLSIAVKLIIAACTLHNILTEENTQPSCFEHPYGCPRSNDHNE</sequence>
<name>A0A9Q1CNK7_HOLLE</name>
<evidence type="ECO:0000259" key="8">
    <source>
        <dbReference type="Pfam" id="PF13359"/>
    </source>
</evidence>
<dbReference type="PANTHER" id="PTHR22930:SF85">
    <property type="entry name" value="GH03217P-RELATED"/>
    <property type="match status" value="1"/>
</dbReference>
<comment type="similarity">
    <text evidence="3">Belongs to the HARBI1 family.</text>
</comment>
<organism evidence="9 10">
    <name type="scientific">Holothuria leucospilota</name>
    <name type="common">Black long sea cucumber</name>
    <name type="synonym">Mertensiothuria leucospilota</name>
    <dbReference type="NCBI Taxonomy" id="206669"/>
    <lineage>
        <taxon>Eukaryota</taxon>
        <taxon>Metazoa</taxon>
        <taxon>Echinodermata</taxon>
        <taxon>Eleutherozoa</taxon>
        <taxon>Echinozoa</taxon>
        <taxon>Holothuroidea</taxon>
        <taxon>Aspidochirotacea</taxon>
        <taxon>Aspidochirotida</taxon>
        <taxon>Holothuriidae</taxon>
        <taxon>Holothuria</taxon>
    </lineage>
</organism>
<evidence type="ECO:0000256" key="5">
    <source>
        <dbReference type="ARBA" id="ARBA00022723"/>
    </source>
</evidence>
<proteinExistence type="inferred from homology"/>
<dbReference type="InterPro" id="IPR045249">
    <property type="entry name" value="HARBI1-like"/>
</dbReference>
<dbReference type="GO" id="GO:0005634">
    <property type="term" value="C:nucleus"/>
    <property type="evidence" value="ECO:0007669"/>
    <property type="project" value="UniProtKB-SubCell"/>
</dbReference>
<dbReference type="GO" id="GO:0046872">
    <property type="term" value="F:metal ion binding"/>
    <property type="evidence" value="ECO:0007669"/>
    <property type="project" value="UniProtKB-KW"/>
</dbReference>
<dbReference type="EMBL" id="JAIZAY010000001">
    <property type="protein sequence ID" value="KAJ8048513.1"/>
    <property type="molecule type" value="Genomic_DNA"/>
</dbReference>
<evidence type="ECO:0000256" key="3">
    <source>
        <dbReference type="ARBA" id="ARBA00006958"/>
    </source>
</evidence>
<comment type="subcellular location">
    <subcellularLocation>
        <location evidence="2">Nucleus</location>
    </subcellularLocation>
</comment>
<dbReference type="Proteomes" id="UP001152320">
    <property type="component" value="Chromosome 1"/>
</dbReference>
<feature type="domain" description="DDE Tnp4" evidence="8">
    <location>
        <begin position="191"/>
        <end position="344"/>
    </location>
</feature>
<evidence type="ECO:0000256" key="1">
    <source>
        <dbReference type="ARBA" id="ARBA00001968"/>
    </source>
</evidence>